<evidence type="ECO:0000313" key="1">
    <source>
        <dbReference type="EMBL" id="QNO47460.1"/>
    </source>
</evidence>
<name>A0A7G9YHH6_9EURY</name>
<sequence>MNYDCGTIENSSENTLMAMPIPVKSPCLWILTQASTAEPLPPSAQMVTVPKLCALSGDKSLDFQTVSTMTHSFTIAFLGQTSMHVPHWVHFS</sequence>
<dbReference type="EMBL" id="MT631263">
    <property type="protein sequence ID" value="QNO47460.1"/>
    <property type="molecule type" value="Genomic_DNA"/>
</dbReference>
<dbReference type="AlphaFoldDB" id="A0A7G9YHH6"/>
<organism evidence="1">
    <name type="scientific">Candidatus Methanogaster sp. ANME-2c ERB4</name>
    <dbReference type="NCBI Taxonomy" id="2759911"/>
    <lineage>
        <taxon>Archaea</taxon>
        <taxon>Methanobacteriati</taxon>
        <taxon>Methanobacteriota</taxon>
        <taxon>Stenosarchaea group</taxon>
        <taxon>Methanomicrobia</taxon>
        <taxon>Methanosarcinales</taxon>
        <taxon>ANME-2 cluster</taxon>
        <taxon>Candidatus Methanogasteraceae</taxon>
        <taxon>Candidatus Methanogaster</taxon>
    </lineage>
</organism>
<reference evidence="1" key="1">
    <citation type="submission" date="2020-06" db="EMBL/GenBank/DDBJ databases">
        <title>Unique genomic features of the anaerobic methanotrophic archaea.</title>
        <authorList>
            <person name="Chadwick G.L."/>
            <person name="Skennerton C.T."/>
            <person name="Laso-Perez R."/>
            <person name="Leu A.O."/>
            <person name="Speth D.R."/>
            <person name="Yu H."/>
            <person name="Morgan-Lang C."/>
            <person name="Hatzenpichler R."/>
            <person name="Goudeau D."/>
            <person name="Malmstrom R."/>
            <person name="Brazelton W.J."/>
            <person name="Woyke T."/>
            <person name="Hallam S.J."/>
            <person name="Tyson G.W."/>
            <person name="Wegener G."/>
            <person name="Boetius A."/>
            <person name="Orphan V."/>
        </authorList>
    </citation>
    <scope>NUCLEOTIDE SEQUENCE</scope>
</reference>
<proteinExistence type="predicted"/>
<gene>
    <name evidence="1" type="ORF">IILFPGFB_00033</name>
</gene>
<accession>A0A7G9YHH6</accession>
<protein>
    <submittedName>
        <fullName evidence="1">Uncharacterized protein</fullName>
    </submittedName>
</protein>